<evidence type="ECO:0000256" key="1">
    <source>
        <dbReference type="ARBA" id="ARBA00004245"/>
    </source>
</evidence>
<dbReference type="PANTHER" id="PTHR47969">
    <property type="entry name" value="CHROMOSOME-ASSOCIATED KINESIN KIF4A-RELATED"/>
    <property type="match status" value="1"/>
</dbReference>
<dbReference type="SUPFAM" id="SSF52540">
    <property type="entry name" value="P-loop containing nucleoside triphosphate hydrolases"/>
    <property type="match status" value="1"/>
</dbReference>
<evidence type="ECO:0000256" key="3">
    <source>
        <dbReference type="ARBA" id="ARBA00022701"/>
    </source>
</evidence>
<reference evidence="11" key="3">
    <citation type="submission" date="2025-09" db="UniProtKB">
        <authorList>
            <consortium name="Ensembl"/>
        </authorList>
    </citation>
    <scope>IDENTIFICATION</scope>
</reference>
<dbReference type="Pfam" id="PF00225">
    <property type="entry name" value="Kinesin"/>
    <property type="match status" value="1"/>
</dbReference>
<evidence type="ECO:0000256" key="8">
    <source>
        <dbReference type="ARBA" id="ARBA00023212"/>
    </source>
</evidence>
<evidence type="ECO:0000256" key="5">
    <source>
        <dbReference type="ARBA" id="ARBA00022840"/>
    </source>
</evidence>
<evidence type="ECO:0000259" key="10">
    <source>
        <dbReference type="PROSITE" id="PS50067"/>
    </source>
</evidence>
<feature type="domain" description="Kinesin motor" evidence="10">
    <location>
        <begin position="4"/>
        <end position="142"/>
    </location>
</feature>
<organism evidence="11 12">
    <name type="scientific">Ciona savignyi</name>
    <name type="common">Pacific transparent sea squirt</name>
    <dbReference type="NCBI Taxonomy" id="51511"/>
    <lineage>
        <taxon>Eukaryota</taxon>
        <taxon>Metazoa</taxon>
        <taxon>Chordata</taxon>
        <taxon>Tunicata</taxon>
        <taxon>Ascidiacea</taxon>
        <taxon>Phlebobranchia</taxon>
        <taxon>Cionidae</taxon>
        <taxon>Ciona</taxon>
    </lineage>
</organism>
<dbReference type="GeneTree" id="ENSGT00940000158776"/>
<dbReference type="OMA" id="HHHRVCV"/>
<proteinExistence type="inferred from homology"/>
<keyword evidence="7 9" id="KW-0505">Motor protein</keyword>
<dbReference type="Ensembl" id="ENSCSAVT00000008686.1">
    <property type="protein sequence ID" value="ENSCSAVP00000008576.1"/>
    <property type="gene ID" value="ENSCSAVG00000005097.1"/>
</dbReference>
<evidence type="ECO:0000313" key="11">
    <source>
        <dbReference type="Ensembl" id="ENSCSAVP00000008576.1"/>
    </source>
</evidence>
<keyword evidence="5 9" id="KW-0067">ATP-binding</keyword>
<dbReference type="InterPro" id="IPR027417">
    <property type="entry name" value="P-loop_NTPase"/>
</dbReference>
<dbReference type="Proteomes" id="UP000007875">
    <property type="component" value="Unassembled WGS sequence"/>
</dbReference>
<dbReference type="GO" id="GO:0005874">
    <property type="term" value="C:microtubule"/>
    <property type="evidence" value="ECO:0007669"/>
    <property type="project" value="UniProtKB-KW"/>
</dbReference>
<keyword evidence="4 9" id="KW-0547">Nucleotide-binding</keyword>
<dbReference type="FunFam" id="3.40.850.10:FF:000287">
    <property type="entry name" value="Predicted protein"/>
    <property type="match status" value="1"/>
</dbReference>
<dbReference type="AlphaFoldDB" id="H2YTB6"/>
<keyword evidence="8" id="KW-0206">Cytoskeleton</keyword>
<feature type="binding site" evidence="9">
    <location>
        <begin position="90"/>
        <end position="97"/>
    </location>
    <ligand>
        <name>ATP</name>
        <dbReference type="ChEBI" id="CHEBI:30616"/>
    </ligand>
</feature>
<evidence type="ECO:0000256" key="7">
    <source>
        <dbReference type="ARBA" id="ARBA00023175"/>
    </source>
</evidence>
<dbReference type="PANTHER" id="PTHR47969:SF21">
    <property type="entry name" value="KINESIN-LIKE PROTEIN"/>
    <property type="match status" value="1"/>
</dbReference>
<keyword evidence="6" id="KW-0175">Coiled coil</keyword>
<accession>H2YTB6</accession>
<dbReference type="eggNOG" id="KOG4280">
    <property type="taxonomic scope" value="Eukaryota"/>
</dbReference>
<dbReference type="GO" id="GO:0003777">
    <property type="term" value="F:microtubule motor activity"/>
    <property type="evidence" value="ECO:0007669"/>
    <property type="project" value="InterPro"/>
</dbReference>
<dbReference type="GO" id="GO:0007018">
    <property type="term" value="P:microtubule-based movement"/>
    <property type="evidence" value="ECO:0007669"/>
    <property type="project" value="InterPro"/>
</dbReference>
<dbReference type="HOGENOM" id="CLU_001485_2_9_1"/>
<dbReference type="PROSITE" id="PS50067">
    <property type="entry name" value="KINESIN_MOTOR_2"/>
    <property type="match status" value="1"/>
</dbReference>
<dbReference type="InParanoid" id="H2YTB6"/>
<comment type="similarity">
    <text evidence="9">Belongs to the TRAFAC class myosin-kinesin ATPase superfamily. Kinesin family.</text>
</comment>
<keyword evidence="2" id="KW-0963">Cytoplasm</keyword>
<dbReference type="GO" id="GO:0005524">
    <property type="term" value="F:ATP binding"/>
    <property type="evidence" value="ECO:0007669"/>
    <property type="project" value="UniProtKB-UniRule"/>
</dbReference>
<dbReference type="Gene3D" id="3.40.850.10">
    <property type="entry name" value="Kinesin motor domain"/>
    <property type="match status" value="1"/>
</dbReference>
<dbReference type="SMART" id="SM00129">
    <property type="entry name" value="KISc"/>
    <property type="match status" value="1"/>
</dbReference>
<reference evidence="11" key="2">
    <citation type="submission" date="2025-08" db="UniProtKB">
        <authorList>
            <consortium name="Ensembl"/>
        </authorList>
    </citation>
    <scope>IDENTIFICATION</scope>
</reference>
<evidence type="ECO:0000256" key="2">
    <source>
        <dbReference type="ARBA" id="ARBA00022490"/>
    </source>
</evidence>
<reference evidence="12" key="1">
    <citation type="submission" date="2003-08" db="EMBL/GenBank/DDBJ databases">
        <authorList>
            <person name="Birren B."/>
            <person name="Nusbaum C."/>
            <person name="Abebe A."/>
            <person name="Abouelleil A."/>
            <person name="Adekoya E."/>
            <person name="Ait-zahra M."/>
            <person name="Allen N."/>
            <person name="Allen T."/>
            <person name="An P."/>
            <person name="Anderson M."/>
            <person name="Anderson S."/>
            <person name="Arachchi H."/>
            <person name="Armbruster J."/>
            <person name="Bachantsang P."/>
            <person name="Baldwin J."/>
            <person name="Barry A."/>
            <person name="Bayul T."/>
            <person name="Blitshsteyn B."/>
            <person name="Bloom T."/>
            <person name="Blye J."/>
            <person name="Boguslavskiy L."/>
            <person name="Borowsky M."/>
            <person name="Boukhgalter B."/>
            <person name="Brunache A."/>
            <person name="Butler J."/>
            <person name="Calixte N."/>
            <person name="Calvo S."/>
            <person name="Camarata J."/>
            <person name="Campo K."/>
            <person name="Chang J."/>
            <person name="Cheshatsang Y."/>
            <person name="Citroen M."/>
            <person name="Collymore A."/>
            <person name="Considine T."/>
            <person name="Cook A."/>
            <person name="Cooke P."/>
            <person name="Corum B."/>
            <person name="Cuomo C."/>
            <person name="David R."/>
            <person name="Dawoe T."/>
            <person name="Degray S."/>
            <person name="Dodge S."/>
            <person name="Dooley K."/>
            <person name="Dorje P."/>
            <person name="Dorjee K."/>
            <person name="Dorris L."/>
            <person name="Duffey N."/>
            <person name="Dupes A."/>
            <person name="Elkins T."/>
            <person name="Engels R."/>
            <person name="Erickson J."/>
            <person name="Farina A."/>
            <person name="Faro S."/>
            <person name="Ferreira P."/>
            <person name="Fischer H."/>
            <person name="Fitzgerald M."/>
            <person name="Foley K."/>
            <person name="Gage D."/>
            <person name="Galagan J."/>
            <person name="Gearin G."/>
            <person name="Gnerre S."/>
            <person name="Gnirke A."/>
            <person name="Goyette A."/>
            <person name="Graham J."/>
            <person name="Grandbois E."/>
            <person name="Gyaltsen K."/>
            <person name="Hafez N."/>
            <person name="Hagopian D."/>
            <person name="Hagos B."/>
            <person name="Hall J."/>
            <person name="Hatcher B."/>
            <person name="Heller A."/>
            <person name="Higgins H."/>
            <person name="Honan T."/>
            <person name="Horn A."/>
            <person name="Houde N."/>
            <person name="Hughes L."/>
            <person name="Hulme W."/>
            <person name="Husby E."/>
            <person name="Iliev I."/>
            <person name="Jaffe D."/>
            <person name="Jones C."/>
            <person name="Kamal M."/>
            <person name="Kamat A."/>
            <person name="Kamvysselis M."/>
            <person name="Karlsson E."/>
            <person name="Kells C."/>
            <person name="Kieu A."/>
            <person name="Kisner P."/>
            <person name="Kodira C."/>
            <person name="Kulbokas E."/>
            <person name="Labutti K."/>
            <person name="Lama D."/>
            <person name="Landers T."/>
            <person name="Leger J."/>
            <person name="Levine S."/>
            <person name="Lewis D."/>
            <person name="Lewis T."/>
            <person name="Lindblad-toh K."/>
            <person name="Liu X."/>
            <person name="Lokyitsang T."/>
            <person name="Lokyitsang Y."/>
            <person name="Lucien O."/>
            <person name="Lui A."/>
            <person name="Ma L.J."/>
            <person name="Mabbitt R."/>
            <person name="Macdonald J."/>
            <person name="Maclean C."/>
            <person name="Major J."/>
            <person name="Manning J."/>
            <person name="Marabella R."/>
            <person name="Maru K."/>
            <person name="Matthews C."/>
            <person name="Mauceli E."/>
            <person name="Mccarthy M."/>
            <person name="Mcdonough S."/>
            <person name="Mcghee T."/>
            <person name="Meldrim J."/>
            <person name="Meneus L."/>
            <person name="Mesirov J."/>
            <person name="Mihalev A."/>
            <person name="Mihova T."/>
            <person name="Mikkelsen T."/>
            <person name="Mlenga V."/>
            <person name="Moru K."/>
            <person name="Mozes J."/>
            <person name="Mulrain L."/>
            <person name="Munson G."/>
            <person name="Naylor J."/>
            <person name="Newes C."/>
            <person name="Nguyen C."/>
            <person name="Nguyen N."/>
            <person name="Nguyen T."/>
            <person name="Nicol R."/>
            <person name="Nielsen C."/>
            <person name="Nizzari M."/>
            <person name="Norbu C."/>
            <person name="Norbu N."/>
            <person name="O'donnell P."/>
            <person name="Okoawo O."/>
            <person name="O'leary S."/>
            <person name="Omotosho B."/>
            <person name="O'neill K."/>
            <person name="Osman S."/>
            <person name="Parker S."/>
            <person name="Perrin D."/>
            <person name="Phunkhang P."/>
            <person name="Piqani B."/>
            <person name="Purcell S."/>
            <person name="Rachupka T."/>
            <person name="Ramasamy U."/>
            <person name="Rameau R."/>
            <person name="Ray V."/>
            <person name="Raymond C."/>
            <person name="Retta R."/>
            <person name="Richardson S."/>
            <person name="Rise C."/>
            <person name="Rodriguez J."/>
            <person name="Rogers J."/>
            <person name="Rogov P."/>
            <person name="Rutman M."/>
            <person name="Schupbach R."/>
            <person name="Seaman C."/>
            <person name="Settipalli S."/>
            <person name="Sharpe T."/>
            <person name="Sheridan J."/>
            <person name="Sherpa N."/>
            <person name="Shi J."/>
            <person name="Smirnov S."/>
            <person name="Smith C."/>
            <person name="Sougnez C."/>
            <person name="Spencer B."/>
            <person name="Stalker J."/>
            <person name="Stange-thomann N."/>
            <person name="Stavropoulos S."/>
            <person name="Stetson K."/>
            <person name="Stone C."/>
            <person name="Stone S."/>
            <person name="Stubbs M."/>
            <person name="Talamas J."/>
            <person name="Tchuinga P."/>
            <person name="Tenzing P."/>
            <person name="Tesfaye S."/>
            <person name="Theodore J."/>
            <person name="Thoulutsang Y."/>
            <person name="Topham K."/>
            <person name="Towey S."/>
            <person name="Tsamla T."/>
            <person name="Tsomo N."/>
            <person name="Vallee D."/>
            <person name="Vassiliev H."/>
            <person name="Venkataraman V."/>
            <person name="Vinson J."/>
            <person name="Vo A."/>
            <person name="Wade C."/>
            <person name="Wang S."/>
            <person name="Wangchuk T."/>
            <person name="Wangdi T."/>
            <person name="Whittaker C."/>
            <person name="Wilkinson J."/>
            <person name="Wu Y."/>
            <person name="Wyman D."/>
            <person name="Yadav S."/>
            <person name="Yang S."/>
            <person name="Yang X."/>
            <person name="Yeager S."/>
            <person name="Yee E."/>
            <person name="Young G."/>
            <person name="Zainoun J."/>
            <person name="Zembeck L."/>
            <person name="Zimmer A."/>
            <person name="Zody M."/>
            <person name="Lander E."/>
        </authorList>
    </citation>
    <scope>NUCLEOTIDE SEQUENCE [LARGE SCALE GENOMIC DNA]</scope>
</reference>
<dbReference type="GO" id="GO:0008017">
    <property type="term" value="F:microtubule binding"/>
    <property type="evidence" value="ECO:0007669"/>
    <property type="project" value="InterPro"/>
</dbReference>
<dbReference type="InterPro" id="IPR036961">
    <property type="entry name" value="Kinesin_motor_dom_sf"/>
</dbReference>
<keyword evidence="3" id="KW-0493">Microtubule</keyword>
<protein>
    <recommendedName>
        <fullName evidence="10">Kinesin motor domain-containing protein</fullName>
    </recommendedName>
</protein>
<evidence type="ECO:0000256" key="9">
    <source>
        <dbReference type="PROSITE-ProRule" id="PRU00283"/>
    </source>
</evidence>
<dbReference type="InterPro" id="IPR001752">
    <property type="entry name" value="Kinesin_motor_dom"/>
</dbReference>
<name>H2YTB6_CIOSA</name>
<sequence>MAEAVKVIVRCRPLNERETKLNCKVCLDLVEERGMCYIKKPGSQDQAPKQFTFDGAYYTGSTTEQIYNDIAYPLVEGVVEGYNGTVFAYGQTGCGKSFSMQGVDNPSTQRGIIPRAFQHIFESISVAENTKYLVHASYLEIY</sequence>
<dbReference type="InterPro" id="IPR027640">
    <property type="entry name" value="Kinesin-like_fam"/>
</dbReference>
<comment type="subcellular location">
    <subcellularLocation>
        <location evidence="1">Cytoplasm</location>
        <location evidence="1">Cytoskeleton</location>
    </subcellularLocation>
</comment>
<evidence type="ECO:0000256" key="6">
    <source>
        <dbReference type="ARBA" id="ARBA00023054"/>
    </source>
</evidence>
<evidence type="ECO:0000313" key="12">
    <source>
        <dbReference type="Proteomes" id="UP000007875"/>
    </source>
</evidence>
<dbReference type="STRING" id="51511.ENSCSAVP00000008576"/>
<evidence type="ECO:0000256" key="4">
    <source>
        <dbReference type="ARBA" id="ARBA00022741"/>
    </source>
</evidence>
<keyword evidence="12" id="KW-1185">Reference proteome</keyword>